<dbReference type="Pfam" id="PF10754">
    <property type="entry name" value="DUF2569"/>
    <property type="match status" value="1"/>
</dbReference>
<feature type="transmembrane region" description="Helical" evidence="1">
    <location>
        <begin position="793"/>
        <end position="814"/>
    </location>
</feature>
<keyword evidence="1" id="KW-0812">Transmembrane</keyword>
<dbReference type="Gene3D" id="3.10.620.30">
    <property type="match status" value="1"/>
</dbReference>
<feature type="transmembrane region" description="Helical" evidence="1">
    <location>
        <begin position="755"/>
        <end position="781"/>
    </location>
</feature>
<name>A0A6B3LS82_9BACT</name>
<accession>A0A6B3LS82</accession>
<reference evidence="4 5" key="1">
    <citation type="submission" date="2020-02" db="EMBL/GenBank/DDBJ databases">
        <authorList>
            <person name="Kim M.K."/>
        </authorList>
    </citation>
    <scope>NUCLEOTIDE SEQUENCE [LARGE SCALE GENOMIC DNA]</scope>
    <source>
        <strain evidence="4 5">BT327</strain>
    </source>
</reference>
<feature type="chain" id="PRO_5025622312" evidence="2">
    <location>
        <begin position="31"/>
        <end position="877"/>
    </location>
</feature>
<protein>
    <submittedName>
        <fullName evidence="4">DUF3857 domain-containing protein</fullName>
    </submittedName>
</protein>
<evidence type="ECO:0000313" key="5">
    <source>
        <dbReference type="Proteomes" id="UP000474777"/>
    </source>
</evidence>
<evidence type="ECO:0000256" key="1">
    <source>
        <dbReference type="SAM" id="Phobius"/>
    </source>
</evidence>
<evidence type="ECO:0000259" key="3">
    <source>
        <dbReference type="Pfam" id="PF12969"/>
    </source>
</evidence>
<dbReference type="AlphaFoldDB" id="A0A6B3LS82"/>
<dbReference type="Pfam" id="PF12969">
    <property type="entry name" value="DUF3857"/>
    <property type="match status" value="1"/>
</dbReference>
<proteinExistence type="predicted"/>
<feature type="transmembrane region" description="Helical" evidence="1">
    <location>
        <begin position="826"/>
        <end position="843"/>
    </location>
</feature>
<dbReference type="InterPro" id="IPR019690">
    <property type="entry name" value="DUF2569"/>
</dbReference>
<evidence type="ECO:0000313" key="4">
    <source>
        <dbReference type="EMBL" id="NEM96350.1"/>
    </source>
</evidence>
<dbReference type="Gene3D" id="2.60.40.3140">
    <property type="match status" value="1"/>
</dbReference>
<dbReference type="InterPro" id="IPR038765">
    <property type="entry name" value="Papain-like_cys_pep_sf"/>
</dbReference>
<dbReference type="RefSeq" id="WP_163911411.1">
    <property type="nucleotide sequence ID" value="NZ_JAAGWD010000001.1"/>
</dbReference>
<dbReference type="SUPFAM" id="SSF54001">
    <property type="entry name" value="Cysteine proteinases"/>
    <property type="match status" value="1"/>
</dbReference>
<dbReference type="InterPro" id="IPR024618">
    <property type="entry name" value="DUF3857"/>
</dbReference>
<gene>
    <name evidence="4" type="ORF">GXP69_01470</name>
</gene>
<sequence length="877" mass="99751">MRHFYPENKLRKLSVALLFLALIWQHATIAAPRNVTKAPEPTWITKLPHRIETNININEVNGGYHFLLMDQQYEVARQEVYSHNIYKFTTEEGVQNSSEIRISFDPHHEQLQFHKVIVWRNGKPIDKLNLNKVKVLQRESGMDKGIYDESLTAVLVLDDIRVGDVVEYACTIKGGNPVFGGRFFNSFNLQGYDPMDERLLRIVMPENRKLNYKLYLTEKKPAIKTVNGSTTYTWHLKNLPGTVVDDGTPSWYDPYPGVYLSEFNSWAEVVDWALPLYEINQKLSKPLLASIDSIKNTYGSGEDRVVAALRFVQDEVRYLGFEAGIGGFKPRPPSEVYANRFGDCKDKALLLCAMLREMNIKAYPALVNSSTQEHIAELLPSPYAFNHCIVQVELLGGKTYWYDATISKQRGNYKNIYLPNYGKALLIKPNTKALATVTGPATDKPEVKVKEIFSISDFTGDVELEVRTEYAGSEADYQRRHFSTTSIKDIGKSYLNFYANSYPEIEHNEEIRYEDDASGNIFTVFEKYTIPNFWTEQADNEQMLEAWFTPQVLRSYINQPKTSKRTMPLAVGYPVHVEQTITVLLPETWTISNDELTVEDEAFLFTKSEKYSSSGKELNLVYTYKTKQDHVTAEATSQHIRKQKSVLDALSYGLTYHKGIGAKGDTAWPVVAFTLIVLLAAAFGAYKLYHWDPELPESYTIEDGRTIGGWLILVAIGLIATPFRLLFGILSERYFDSAVWNNILDASSGIYSPELAGILIMELIVNTGYLVFSVLLIFMFFKRRSSVPRLMTIYYAASLVFIVLDYALISMLGLEAGSGADSAKEIWRAFVAAAIWVPYFNLSHRVKATFVERLHPAEHYQPEPEEADEEVEENVIA</sequence>
<dbReference type="EMBL" id="JAAGWD010000001">
    <property type="protein sequence ID" value="NEM96350.1"/>
    <property type="molecule type" value="Genomic_DNA"/>
</dbReference>
<keyword evidence="1" id="KW-0472">Membrane</keyword>
<comment type="caution">
    <text evidence="4">The sequence shown here is derived from an EMBL/GenBank/DDBJ whole genome shotgun (WGS) entry which is preliminary data.</text>
</comment>
<keyword evidence="1" id="KW-1133">Transmembrane helix</keyword>
<feature type="transmembrane region" description="Helical" evidence="1">
    <location>
        <begin position="667"/>
        <end position="689"/>
    </location>
</feature>
<evidence type="ECO:0000256" key="2">
    <source>
        <dbReference type="SAM" id="SignalP"/>
    </source>
</evidence>
<keyword evidence="2" id="KW-0732">Signal</keyword>
<feature type="transmembrane region" description="Helical" evidence="1">
    <location>
        <begin position="710"/>
        <end position="735"/>
    </location>
</feature>
<keyword evidence="5" id="KW-1185">Reference proteome</keyword>
<feature type="domain" description="DUF3857" evidence="3">
    <location>
        <begin position="77"/>
        <end position="240"/>
    </location>
</feature>
<dbReference type="Proteomes" id="UP000474777">
    <property type="component" value="Unassembled WGS sequence"/>
</dbReference>
<organism evidence="4 5">
    <name type="scientific">Pontibacter burrus</name>
    <dbReference type="NCBI Taxonomy" id="2704466"/>
    <lineage>
        <taxon>Bacteria</taxon>
        <taxon>Pseudomonadati</taxon>
        <taxon>Bacteroidota</taxon>
        <taxon>Cytophagia</taxon>
        <taxon>Cytophagales</taxon>
        <taxon>Hymenobacteraceae</taxon>
        <taxon>Pontibacter</taxon>
    </lineage>
</organism>
<feature type="signal peptide" evidence="2">
    <location>
        <begin position="1"/>
        <end position="30"/>
    </location>
</feature>